<dbReference type="EMBL" id="JAFHDT010000009">
    <property type="protein sequence ID" value="KAI7805435.1"/>
    <property type="molecule type" value="Genomic_DNA"/>
</dbReference>
<keyword evidence="2 5" id="KW-0812">Transmembrane</keyword>
<proteinExistence type="predicted"/>
<feature type="transmembrane region" description="Helical" evidence="5">
    <location>
        <begin position="20"/>
        <end position="36"/>
    </location>
</feature>
<comment type="subcellular location">
    <subcellularLocation>
        <location evidence="1">Membrane</location>
        <topology evidence="1">Multi-pass membrane protein</topology>
    </subcellularLocation>
</comment>
<evidence type="ECO:0000256" key="3">
    <source>
        <dbReference type="ARBA" id="ARBA00022989"/>
    </source>
</evidence>
<dbReference type="Proteomes" id="UP001059041">
    <property type="component" value="Linkage Group LG9"/>
</dbReference>
<evidence type="ECO:0000256" key="1">
    <source>
        <dbReference type="ARBA" id="ARBA00004141"/>
    </source>
</evidence>
<dbReference type="AlphaFoldDB" id="A0A9W8C122"/>
<feature type="transmembrane region" description="Helical" evidence="5">
    <location>
        <begin position="48"/>
        <end position="71"/>
    </location>
</feature>
<gene>
    <name evidence="6" type="ORF">IRJ41_007676</name>
</gene>
<sequence length="144" mass="16481">MFGITMKTDRITSANSYSPFWLGILFTICGLLFILSERNPTKKIITASFAMSIVTTIGLMSACIDFVWAIVDIQHQIWYEKDNRTEEKQHYYMPLCIMEQVFLAHSLIGGVLLVTMMIFARAALRSSRTQVNNLTYHLPFHSPP</sequence>
<keyword evidence="3 5" id="KW-1133">Transmembrane helix</keyword>
<evidence type="ECO:0000313" key="7">
    <source>
        <dbReference type="Proteomes" id="UP001059041"/>
    </source>
</evidence>
<keyword evidence="4 5" id="KW-0472">Membrane</keyword>
<dbReference type="InterPro" id="IPR007237">
    <property type="entry name" value="CD20-like"/>
</dbReference>
<accession>A0A9W8C122</accession>
<evidence type="ECO:0000256" key="4">
    <source>
        <dbReference type="ARBA" id="ARBA00023136"/>
    </source>
</evidence>
<dbReference type="GO" id="GO:0016020">
    <property type="term" value="C:membrane"/>
    <property type="evidence" value="ECO:0007669"/>
    <property type="project" value="UniProtKB-SubCell"/>
</dbReference>
<protein>
    <submittedName>
        <fullName evidence="6">Membrane-spanning 4-domains subfamily A member 4D</fullName>
    </submittedName>
</protein>
<keyword evidence="7" id="KW-1185">Reference proteome</keyword>
<evidence type="ECO:0000313" key="6">
    <source>
        <dbReference type="EMBL" id="KAI7805435.1"/>
    </source>
</evidence>
<evidence type="ECO:0000256" key="5">
    <source>
        <dbReference type="SAM" id="Phobius"/>
    </source>
</evidence>
<name>A0A9W8C122_TRIRA</name>
<comment type="caution">
    <text evidence="6">The sequence shown here is derived from an EMBL/GenBank/DDBJ whole genome shotgun (WGS) entry which is preliminary data.</text>
</comment>
<dbReference type="Pfam" id="PF04103">
    <property type="entry name" value="CD20"/>
    <property type="match status" value="1"/>
</dbReference>
<evidence type="ECO:0000256" key="2">
    <source>
        <dbReference type="ARBA" id="ARBA00022692"/>
    </source>
</evidence>
<reference evidence="6" key="1">
    <citation type="submission" date="2021-02" db="EMBL/GenBank/DDBJ databases">
        <title>Comparative genomics reveals that relaxation of natural selection precedes convergent phenotypic evolution of cavefish.</title>
        <authorList>
            <person name="Peng Z."/>
        </authorList>
    </citation>
    <scope>NUCLEOTIDE SEQUENCE</scope>
    <source>
        <tissue evidence="6">Muscle</tissue>
    </source>
</reference>
<feature type="transmembrane region" description="Helical" evidence="5">
    <location>
        <begin position="91"/>
        <end position="120"/>
    </location>
</feature>
<organism evidence="6 7">
    <name type="scientific">Triplophysa rosa</name>
    <name type="common">Cave loach</name>
    <dbReference type="NCBI Taxonomy" id="992332"/>
    <lineage>
        <taxon>Eukaryota</taxon>
        <taxon>Metazoa</taxon>
        <taxon>Chordata</taxon>
        <taxon>Craniata</taxon>
        <taxon>Vertebrata</taxon>
        <taxon>Euteleostomi</taxon>
        <taxon>Actinopterygii</taxon>
        <taxon>Neopterygii</taxon>
        <taxon>Teleostei</taxon>
        <taxon>Ostariophysi</taxon>
        <taxon>Cypriniformes</taxon>
        <taxon>Nemacheilidae</taxon>
        <taxon>Triplophysa</taxon>
    </lineage>
</organism>